<dbReference type="PANTHER" id="PTHR43976">
    <property type="entry name" value="SHORT CHAIN DEHYDROGENASE"/>
    <property type="match status" value="1"/>
</dbReference>
<proteinExistence type="inferred from homology"/>
<evidence type="ECO:0000313" key="5">
    <source>
        <dbReference type="Proteomes" id="UP001500507"/>
    </source>
</evidence>
<gene>
    <name evidence="4" type="ORF">GCM10009117_15340</name>
</gene>
<evidence type="ECO:0000313" key="4">
    <source>
        <dbReference type="EMBL" id="GAA0872387.1"/>
    </source>
</evidence>
<dbReference type="InterPro" id="IPR051911">
    <property type="entry name" value="SDR_oxidoreductase"/>
</dbReference>
<dbReference type="CDD" id="cd05374">
    <property type="entry name" value="17beta-HSD-like_SDR_c"/>
    <property type="match status" value="1"/>
</dbReference>
<dbReference type="InterPro" id="IPR036291">
    <property type="entry name" value="NAD(P)-bd_dom_sf"/>
</dbReference>
<evidence type="ECO:0000256" key="2">
    <source>
        <dbReference type="ARBA" id="ARBA00023002"/>
    </source>
</evidence>
<dbReference type="PRINTS" id="PR00081">
    <property type="entry name" value="GDHRDH"/>
</dbReference>
<evidence type="ECO:0000256" key="3">
    <source>
        <dbReference type="RuleBase" id="RU000363"/>
    </source>
</evidence>
<dbReference type="PANTHER" id="PTHR43976:SF16">
    <property type="entry name" value="SHORT-CHAIN DEHYDROGENASE_REDUCTASE FAMILY PROTEIN"/>
    <property type="match status" value="1"/>
</dbReference>
<comment type="similarity">
    <text evidence="1 3">Belongs to the short-chain dehydrogenases/reductases (SDR) family.</text>
</comment>
<dbReference type="PRINTS" id="PR00080">
    <property type="entry name" value="SDRFAMILY"/>
</dbReference>
<organism evidence="4 5">
    <name type="scientific">Gangjinia marincola</name>
    <dbReference type="NCBI Taxonomy" id="578463"/>
    <lineage>
        <taxon>Bacteria</taxon>
        <taxon>Pseudomonadati</taxon>
        <taxon>Bacteroidota</taxon>
        <taxon>Flavobacteriia</taxon>
        <taxon>Flavobacteriales</taxon>
        <taxon>Flavobacteriaceae</taxon>
        <taxon>Gangjinia</taxon>
    </lineage>
</organism>
<dbReference type="Gene3D" id="3.40.50.720">
    <property type="entry name" value="NAD(P)-binding Rossmann-like Domain"/>
    <property type="match status" value="1"/>
</dbReference>
<dbReference type="Pfam" id="PF00106">
    <property type="entry name" value="adh_short"/>
    <property type="match status" value="1"/>
</dbReference>
<dbReference type="InterPro" id="IPR002347">
    <property type="entry name" value="SDR_fam"/>
</dbReference>
<keyword evidence="5" id="KW-1185">Reference proteome</keyword>
<accession>A0ABN1MGT2</accession>
<dbReference type="Proteomes" id="UP001500507">
    <property type="component" value="Unassembled WGS sequence"/>
</dbReference>
<sequence length="269" mass="29634">MHTSPIVLITGASSGIGKASAELLFQKGYTVYGTSRKEMNSPVNGVHFLPLDVTDSASIKKVVEQLIEAEGRIDYLINNAGMGITGAVEEIPLTEAKRVFDTNYFGVLELTNEVLPHMRKQHSGMIIHITSIAGYMGLPFRGIYSASKASLEITAEAYRMELKPFNITMTCIAPGDVATNIANGRYHAPRNANSPYAETYGKTLAMMDAHVDTGMSPLKMAKAIAKVMKIKEPRPHYKVGEPLQKFSIVLKNVLPDTWYEKLLLNHHKL</sequence>
<dbReference type="SUPFAM" id="SSF51735">
    <property type="entry name" value="NAD(P)-binding Rossmann-fold domains"/>
    <property type="match status" value="1"/>
</dbReference>
<dbReference type="EMBL" id="BAAAFG010000014">
    <property type="protein sequence ID" value="GAA0872387.1"/>
    <property type="molecule type" value="Genomic_DNA"/>
</dbReference>
<keyword evidence="2" id="KW-0560">Oxidoreductase</keyword>
<comment type="caution">
    <text evidence="4">The sequence shown here is derived from an EMBL/GenBank/DDBJ whole genome shotgun (WGS) entry which is preliminary data.</text>
</comment>
<evidence type="ECO:0000256" key="1">
    <source>
        <dbReference type="ARBA" id="ARBA00006484"/>
    </source>
</evidence>
<name>A0ABN1MGT2_9FLAO</name>
<protein>
    <submittedName>
        <fullName evidence="4">SDR family oxidoreductase</fullName>
    </submittedName>
</protein>
<reference evidence="4 5" key="1">
    <citation type="journal article" date="2019" name="Int. J. Syst. Evol. Microbiol.">
        <title>The Global Catalogue of Microorganisms (GCM) 10K type strain sequencing project: providing services to taxonomists for standard genome sequencing and annotation.</title>
        <authorList>
            <consortium name="The Broad Institute Genomics Platform"/>
            <consortium name="The Broad Institute Genome Sequencing Center for Infectious Disease"/>
            <person name="Wu L."/>
            <person name="Ma J."/>
        </authorList>
    </citation>
    <scope>NUCLEOTIDE SEQUENCE [LARGE SCALE GENOMIC DNA]</scope>
    <source>
        <strain evidence="4 5">JCM 16082</strain>
    </source>
</reference>